<dbReference type="InterPro" id="IPR001173">
    <property type="entry name" value="Glyco_trans_2-like"/>
</dbReference>
<dbReference type="PANTHER" id="PTHR43179">
    <property type="entry name" value="RHAMNOSYLTRANSFERASE WBBL"/>
    <property type="match status" value="1"/>
</dbReference>
<dbReference type="Gene3D" id="3.90.550.10">
    <property type="entry name" value="Spore Coat Polysaccharide Biosynthesis Protein SpsA, Chain A"/>
    <property type="match status" value="1"/>
</dbReference>
<keyword evidence="2" id="KW-0808">Transferase</keyword>
<dbReference type="Proteomes" id="UP000034934">
    <property type="component" value="Unassembled WGS sequence"/>
</dbReference>
<proteinExistence type="predicted"/>
<dbReference type="AlphaFoldDB" id="A0A0F9YTI9"/>
<evidence type="ECO:0000259" key="1">
    <source>
        <dbReference type="Pfam" id="PF00535"/>
    </source>
</evidence>
<name>A0A0F9YTI9_9BACT</name>
<organism evidence="2 3">
    <name type="scientific">Candidatus Nomurabacteria bacterium GW2011_GWF1_31_48</name>
    <dbReference type="NCBI Taxonomy" id="1618767"/>
    <lineage>
        <taxon>Bacteria</taxon>
        <taxon>Candidatus Nomuraibacteriota</taxon>
    </lineage>
</organism>
<evidence type="ECO:0000313" key="2">
    <source>
        <dbReference type="EMBL" id="KKP29771.1"/>
    </source>
</evidence>
<reference evidence="2 3" key="1">
    <citation type="journal article" date="2015" name="Nature">
        <title>rRNA introns, odd ribosomes, and small enigmatic genomes across a large radiation of phyla.</title>
        <authorList>
            <person name="Brown C.T."/>
            <person name="Hug L.A."/>
            <person name="Thomas B.C."/>
            <person name="Sharon I."/>
            <person name="Castelle C.J."/>
            <person name="Singh A."/>
            <person name="Wilkins M.J."/>
            <person name="Williams K.H."/>
            <person name="Banfield J.F."/>
        </authorList>
    </citation>
    <scope>NUCLEOTIDE SEQUENCE [LARGE SCALE GENOMIC DNA]</scope>
</reference>
<comment type="caution">
    <text evidence="2">The sequence shown here is derived from an EMBL/GenBank/DDBJ whole genome shotgun (WGS) entry which is preliminary data.</text>
</comment>
<evidence type="ECO:0000313" key="3">
    <source>
        <dbReference type="Proteomes" id="UP000034934"/>
    </source>
</evidence>
<sequence length="264" mass="29869">MKKQIRCKDTKLSIIIVNYKTDGLILDLLSGITPDPSIETVIVDNSPKNILEKKLPKRHDLHYFFANSNLGFSGGNNLGISKAKGEWLFLLNSDTLTNTKDILRLLSITVKNNKVVSCPKLVQPGGVVQNNIGYFDKFIKNPINFIFARPRLIDCKRISTNTKADMLTGAAMLVHRSVFDKIGLLDDKNFFMYFEDIDFSYRLHKSGIGVLYCPSISITHLGGASSDQDTRQKNKNYQHGLQSYLKKHRGSLISWINNIFHFLS</sequence>
<accession>A0A0F9YTI9</accession>
<dbReference type="GO" id="GO:0016740">
    <property type="term" value="F:transferase activity"/>
    <property type="evidence" value="ECO:0007669"/>
    <property type="project" value="UniProtKB-KW"/>
</dbReference>
<dbReference type="SUPFAM" id="SSF53448">
    <property type="entry name" value="Nucleotide-diphospho-sugar transferases"/>
    <property type="match status" value="1"/>
</dbReference>
<protein>
    <submittedName>
        <fullName evidence="2">Glycosyltransferase-like protein, family 2</fullName>
    </submittedName>
</protein>
<dbReference type="Pfam" id="PF00535">
    <property type="entry name" value="Glycos_transf_2"/>
    <property type="match status" value="1"/>
</dbReference>
<feature type="domain" description="Glycosyltransferase 2-like" evidence="1">
    <location>
        <begin position="13"/>
        <end position="182"/>
    </location>
</feature>
<gene>
    <name evidence="2" type="ORF">UR19_C0008G0013</name>
</gene>
<dbReference type="InterPro" id="IPR029044">
    <property type="entry name" value="Nucleotide-diphossugar_trans"/>
</dbReference>
<dbReference type="PANTHER" id="PTHR43179:SF7">
    <property type="entry name" value="RHAMNOSYLTRANSFERASE WBBL"/>
    <property type="match status" value="1"/>
</dbReference>
<dbReference type="EMBL" id="LBOG01000008">
    <property type="protein sequence ID" value="KKP29771.1"/>
    <property type="molecule type" value="Genomic_DNA"/>
</dbReference>
<dbReference type="PATRIC" id="fig|1618767.3.peg.705"/>